<dbReference type="AlphaFoldDB" id="A0A085WFH8"/>
<proteinExistence type="predicted"/>
<dbReference type="GO" id="GO:0008233">
    <property type="term" value="F:peptidase activity"/>
    <property type="evidence" value="ECO:0007669"/>
    <property type="project" value="UniProtKB-KW"/>
</dbReference>
<evidence type="ECO:0000313" key="2">
    <source>
        <dbReference type="Proteomes" id="UP000028725"/>
    </source>
</evidence>
<comment type="caution">
    <text evidence="1">The sequence shown here is derived from an EMBL/GenBank/DDBJ whole genome shotgun (WGS) entry which is preliminary data.</text>
</comment>
<accession>A0A085WFH8</accession>
<keyword evidence="2" id="KW-1185">Reference proteome</keyword>
<dbReference type="Gene3D" id="2.60.40.2970">
    <property type="match status" value="1"/>
</dbReference>
<reference evidence="1 2" key="1">
    <citation type="submission" date="2014-04" db="EMBL/GenBank/DDBJ databases">
        <title>Genome assembly of Hyalangium minutum DSM 14724.</title>
        <authorList>
            <person name="Sharma G."/>
            <person name="Subramanian S."/>
        </authorList>
    </citation>
    <scope>NUCLEOTIDE SEQUENCE [LARGE SCALE GENOMIC DNA]</scope>
    <source>
        <strain evidence="1 2">DSM 14724</strain>
    </source>
</reference>
<protein>
    <submittedName>
        <fullName evidence="1">Extracellular protease</fullName>
    </submittedName>
</protein>
<organism evidence="1 2">
    <name type="scientific">Hyalangium minutum</name>
    <dbReference type="NCBI Taxonomy" id="394096"/>
    <lineage>
        <taxon>Bacteria</taxon>
        <taxon>Pseudomonadati</taxon>
        <taxon>Myxococcota</taxon>
        <taxon>Myxococcia</taxon>
        <taxon>Myxococcales</taxon>
        <taxon>Cystobacterineae</taxon>
        <taxon>Archangiaceae</taxon>
        <taxon>Hyalangium</taxon>
    </lineage>
</organism>
<dbReference type="EMBL" id="JMCB01000010">
    <property type="protein sequence ID" value="KFE66441.1"/>
    <property type="molecule type" value="Genomic_DNA"/>
</dbReference>
<name>A0A085WFH8_9BACT</name>
<keyword evidence="1" id="KW-0378">Hydrolase</keyword>
<dbReference type="Proteomes" id="UP000028725">
    <property type="component" value="Unassembled WGS sequence"/>
</dbReference>
<dbReference type="GO" id="GO:0006508">
    <property type="term" value="P:proteolysis"/>
    <property type="evidence" value="ECO:0007669"/>
    <property type="project" value="UniProtKB-KW"/>
</dbReference>
<evidence type="ECO:0000313" key="1">
    <source>
        <dbReference type="EMBL" id="KFE66441.1"/>
    </source>
</evidence>
<dbReference type="STRING" id="394096.DB31_0914"/>
<gene>
    <name evidence="1" type="ORF">DB31_0914</name>
</gene>
<keyword evidence="1" id="KW-0645">Protease</keyword>
<sequence>MALLCLAASAGACASQKEGTTDMPPPSSTEGSTLAAAPLSCALSVAPRLKVGEPVKVTFRLTNPTAQPLYVLNWRTPLEGLKSSCLEISRAGTEIPYQGPMFKRGNPGAEAYVEIAPGATVENTIEAQLAYDFSQPGTYRIAFPGPVLDSTSQKAEVPRPLEQHRERAVQCQAVETQIVSP</sequence>